<evidence type="ECO:0000259" key="7">
    <source>
        <dbReference type="Pfam" id="PF02656"/>
    </source>
</evidence>
<comment type="subcellular location">
    <subcellularLocation>
        <location evidence="1">Cell membrane</location>
        <topology evidence="1">Multi-pass membrane protein</topology>
    </subcellularLocation>
</comment>
<dbReference type="Pfam" id="PF02656">
    <property type="entry name" value="DUF202"/>
    <property type="match status" value="1"/>
</dbReference>
<dbReference type="EMBL" id="KV454433">
    <property type="protein sequence ID" value="ODQ79043.1"/>
    <property type="molecule type" value="Genomic_DNA"/>
</dbReference>
<reference evidence="9" key="1">
    <citation type="submission" date="2016-05" db="EMBL/GenBank/DDBJ databases">
        <title>Comparative genomics of biotechnologically important yeasts.</title>
        <authorList>
            <consortium name="DOE Joint Genome Institute"/>
            <person name="Riley R."/>
            <person name="Haridas S."/>
            <person name="Wolfe K.H."/>
            <person name="Lopes M.R."/>
            <person name="Hittinger C.T."/>
            <person name="Goker M."/>
            <person name="Salamov A."/>
            <person name="Wisecaver J."/>
            <person name="Long T.M."/>
            <person name="Aerts A.L."/>
            <person name="Barry K."/>
            <person name="Choi C."/>
            <person name="Clum A."/>
            <person name="Coughlan A.Y."/>
            <person name="Deshpande S."/>
            <person name="Douglass A.P."/>
            <person name="Hanson S.J."/>
            <person name="Klenk H.-P."/>
            <person name="Labutti K."/>
            <person name="Lapidus A."/>
            <person name="Lindquist E."/>
            <person name="Lipzen A."/>
            <person name="Meier-Kolthoff J.P."/>
            <person name="Ohm R.A."/>
            <person name="Otillar R.P."/>
            <person name="Pangilinan J."/>
            <person name="Peng Y."/>
            <person name="Rokas A."/>
            <person name="Rosa C.A."/>
            <person name="Scheuner C."/>
            <person name="Sibirny A.A."/>
            <person name="Slot J.C."/>
            <person name="Stielow J.B."/>
            <person name="Sun H."/>
            <person name="Kurtzman C.P."/>
            <person name="Blackwell M."/>
            <person name="Grigoriev I.V."/>
            <person name="Jeffries T.W."/>
        </authorList>
    </citation>
    <scope>NUCLEOTIDE SEQUENCE [LARGE SCALE GENOMIC DNA]</scope>
    <source>
        <strain evidence="9">NRRL Y-12698</strain>
    </source>
</reference>
<dbReference type="PANTHER" id="PTHR34187">
    <property type="entry name" value="FGR18P"/>
    <property type="match status" value="1"/>
</dbReference>
<dbReference type="GeneID" id="30148377"/>
<accession>A0A1E3QMY9</accession>
<feature type="transmembrane region" description="Helical" evidence="6">
    <location>
        <begin position="245"/>
        <end position="267"/>
    </location>
</feature>
<feature type="transmembrane region" description="Helical" evidence="6">
    <location>
        <begin position="202"/>
        <end position="225"/>
    </location>
</feature>
<keyword evidence="5 6" id="KW-0472">Membrane</keyword>
<dbReference type="AlphaFoldDB" id="A0A1E3QMY9"/>
<dbReference type="Proteomes" id="UP000094336">
    <property type="component" value="Unassembled WGS sequence"/>
</dbReference>
<dbReference type="OrthoDB" id="199599at2759"/>
<keyword evidence="3 6" id="KW-0812">Transmembrane</keyword>
<keyword evidence="4 6" id="KW-1133">Transmembrane helix</keyword>
<dbReference type="InterPro" id="IPR003807">
    <property type="entry name" value="DUF202"/>
</dbReference>
<evidence type="ECO:0000256" key="2">
    <source>
        <dbReference type="ARBA" id="ARBA00022475"/>
    </source>
</evidence>
<keyword evidence="2" id="KW-1003">Cell membrane</keyword>
<evidence type="ECO:0000256" key="5">
    <source>
        <dbReference type="ARBA" id="ARBA00023136"/>
    </source>
</evidence>
<evidence type="ECO:0000256" key="3">
    <source>
        <dbReference type="ARBA" id="ARBA00022692"/>
    </source>
</evidence>
<keyword evidence="9" id="KW-1185">Reference proteome</keyword>
<evidence type="ECO:0000256" key="1">
    <source>
        <dbReference type="ARBA" id="ARBA00004651"/>
    </source>
</evidence>
<dbReference type="GO" id="GO:0005886">
    <property type="term" value="C:plasma membrane"/>
    <property type="evidence" value="ECO:0007669"/>
    <property type="project" value="UniProtKB-SubCell"/>
</dbReference>
<gene>
    <name evidence="8" type="ORF">BABINDRAFT_167589</name>
</gene>
<organism evidence="8 9">
    <name type="scientific">Babjeviella inositovora NRRL Y-12698</name>
    <dbReference type="NCBI Taxonomy" id="984486"/>
    <lineage>
        <taxon>Eukaryota</taxon>
        <taxon>Fungi</taxon>
        <taxon>Dikarya</taxon>
        <taxon>Ascomycota</taxon>
        <taxon>Saccharomycotina</taxon>
        <taxon>Pichiomycetes</taxon>
        <taxon>Serinales incertae sedis</taxon>
        <taxon>Babjeviella</taxon>
    </lineage>
</organism>
<sequence>MRENDDKERRTAARYTALGHPTALVVEQRTAPVNRLVLESKRFALLDPEIFPECQITFQDPFSPFTSADQSLENEPIALWELECREYSPQPSVNDAQEAVAVDESEPTLDQGTFLMRIAAYEGDIVECKRTTARDLLANERTVLAWVRSSLMYASLSVIIFLAYEENLQKKKKLIESDINILLADGTMDELIQRGAFIKRTIYIISSIAFSLAIICIICGGSRYFMVKRYLLRWNLFPASRASVVVVYIICLVLLGVTIGEFIALYVRLKH</sequence>
<dbReference type="PANTHER" id="PTHR34187:SF2">
    <property type="entry name" value="DUF202 DOMAIN-CONTAINING PROTEIN"/>
    <property type="match status" value="1"/>
</dbReference>
<evidence type="ECO:0000313" key="8">
    <source>
        <dbReference type="EMBL" id="ODQ79043.1"/>
    </source>
</evidence>
<evidence type="ECO:0000256" key="6">
    <source>
        <dbReference type="SAM" id="Phobius"/>
    </source>
</evidence>
<evidence type="ECO:0000256" key="4">
    <source>
        <dbReference type="ARBA" id="ARBA00022989"/>
    </source>
</evidence>
<dbReference type="InterPro" id="IPR052053">
    <property type="entry name" value="IM_YidH-like"/>
</dbReference>
<dbReference type="RefSeq" id="XP_018984371.1">
    <property type="nucleotide sequence ID" value="XM_019130524.1"/>
</dbReference>
<evidence type="ECO:0000313" key="9">
    <source>
        <dbReference type="Proteomes" id="UP000094336"/>
    </source>
</evidence>
<protein>
    <recommendedName>
        <fullName evidence="7">DUF202 domain-containing protein</fullName>
    </recommendedName>
</protein>
<proteinExistence type="predicted"/>
<name>A0A1E3QMY9_9ASCO</name>
<feature type="domain" description="DUF202" evidence="7">
    <location>
        <begin position="134"/>
        <end position="229"/>
    </location>
</feature>